<feature type="compositionally biased region" description="Low complexity" evidence="1">
    <location>
        <begin position="27"/>
        <end position="58"/>
    </location>
</feature>
<proteinExistence type="predicted"/>
<feature type="compositionally biased region" description="Basic and acidic residues" evidence="1">
    <location>
        <begin position="1217"/>
        <end position="1226"/>
    </location>
</feature>
<feature type="region of interest" description="Disordered" evidence="1">
    <location>
        <begin position="1212"/>
        <end position="1231"/>
    </location>
</feature>
<sequence length="1296" mass="145613">MVATRRSARRTKSSIELRDIFANRPVSPTETTDTDSSSSISRNSSNSSNNSNNDSNLDSEQDFSSTAFLVSLQETIRCRKKMGTSPIFDFIVSGNKVLDDGWLRTELMKKTPLKVADDEMRLMLFIFMSLSGAGGGNKGYSPPVELLSTAWGVSKPAVRRACGLGLEHDFLHWITSCDLIDEDDLNGNKKRPAGPFPNQPTTNTNADDVVFSPALVNRDPKRRDLRPTPLVTAEDLASPASTVSPARERSPISPLLEDGFCSPENSVRSQNDPRRHNRTRLDFNLADNKEVSTQTDDLLPGQNMSPQAELAGRIRSEIQAQKDISSVCEEEVCRALYALFRKKRESLIQCSADDDDLPQISKASLAASAEIITLKPFRNGSPLKIMRIKETRQSKGEKRGRKRRGKGHLVEALLSNLGLSTEETVVVLRSMAARRGLRVMNQNDAGLSIAQCAALMLYLPVTARGLERLQRFVKWALPNSIGPTFMPQLLRKSIAKYSMDSFDLKLGFELVSLEIGGKTRNQRCLHVWIKQPAVAIQRLVQSAMIAGKFEESISFCNHRDELVVVQGSDRGGDITANLVRIANRFAGNSSQHCLPLSFYEFGKESYHNMQQTIFHPNKPTREFLQLLLNKAFQMIVISIHDKSDAIVDAQCVLIRFEFPESSFGGRRLSFVRYAEDKSASSIGETNSEDERALPQLVRLLDPREEVELQEFLRRDVHRLSIQMIVSTSTPEDEEAYSGFILRNCFGRVVCTEFFAENLIANAADYESVKFRCLQVRGITSDDIKCNATLMGQGTAAVMCPCTICIARKKEFASILTKPQSELPSNREGDFANPRLYAGFVAEAKGRADWVRANSTGQARVLKLKYCSVIYEPLLFTPPSLNSCSGMHVSSGLLTHCTIKMLESLGEIDKLTPWLKDLTTELEIAKEFIDQARSSTEQLRKQDTRLARDVQSAKTMRSIDIIQQLEESRNQISLTLMAQTKARDAAKLFVEKGKEFLDGVARKNTTRIMGPATYCFRKAYEVDGRVAFRVENSGFELSNADGIRVLERTDKIAERMKRVFNNNLRLQQAVDTLVEKFLAMARLLYRMAVMMKSQRKWSSQCCEEFHSAAQEYAMLWLAFTGEDDSKDATVFNKLHVLVTHVPQFIRTHGMLGRCSEEGFESSHKCIESVRKPLVCMTSTEDRAHTIYRRIMLQSRPEIESTFESINSRFHQGKRGPYRNKDPTKMKTADSAPAAKPFGGISSLPDGFIESINGYVIKERWKDYFEYVCFSKVPSSWTTVFSEDSLLGEACRSKAEYI</sequence>
<organism evidence="2 3">
    <name type="scientific">Seminavis robusta</name>
    <dbReference type="NCBI Taxonomy" id="568900"/>
    <lineage>
        <taxon>Eukaryota</taxon>
        <taxon>Sar</taxon>
        <taxon>Stramenopiles</taxon>
        <taxon>Ochrophyta</taxon>
        <taxon>Bacillariophyta</taxon>
        <taxon>Bacillariophyceae</taxon>
        <taxon>Bacillariophycidae</taxon>
        <taxon>Naviculales</taxon>
        <taxon>Naviculaceae</taxon>
        <taxon>Seminavis</taxon>
    </lineage>
</organism>
<feature type="region of interest" description="Disordered" evidence="1">
    <location>
        <begin position="188"/>
        <end position="277"/>
    </location>
</feature>
<dbReference type="Proteomes" id="UP001153069">
    <property type="component" value="Unassembled WGS sequence"/>
</dbReference>
<evidence type="ECO:0000313" key="3">
    <source>
        <dbReference type="Proteomes" id="UP001153069"/>
    </source>
</evidence>
<keyword evidence="3" id="KW-1185">Reference proteome</keyword>
<comment type="caution">
    <text evidence="2">The sequence shown here is derived from an EMBL/GenBank/DDBJ whole genome shotgun (WGS) entry which is preliminary data.</text>
</comment>
<gene>
    <name evidence="2" type="ORF">SEMRO_780_G201450.1</name>
</gene>
<name>A0A9N8HL42_9STRA</name>
<dbReference type="EMBL" id="CAICTM010000779">
    <property type="protein sequence ID" value="CAB9516400.1"/>
    <property type="molecule type" value="Genomic_DNA"/>
</dbReference>
<accession>A0A9N8HL42</accession>
<protein>
    <submittedName>
        <fullName evidence="2">Uncharacterized protein</fullName>
    </submittedName>
</protein>
<feature type="region of interest" description="Disordered" evidence="1">
    <location>
        <begin position="19"/>
        <end position="59"/>
    </location>
</feature>
<evidence type="ECO:0000313" key="2">
    <source>
        <dbReference type="EMBL" id="CAB9516400.1"/>
    </source>
</evidence>
<evidence type="ECO:0000256" key="1">
    <source>
        <dbReference type="SAM" id="MobiDB-lite"/>
    </source>
</evidence>
<reference evidence="2" key="1">
    <citation type="submission" date="2020-06" db="EMBL/GenBank/DDBJ databases">
        <authorList>
            <consortium name="Plant Systems Biology data submission"/>
        </authorList>
    </citation>
    <scope>NUCLEOTIDE SEQUENCE</scope>
    <source>
        <strain evidence="2">D6</strain>
    </source>
</reference>